<organism evidence="2 3">
    <name type="scientific">Theileria annulata</name>
    <dbReference type="NCBI Taxonomy" id="5874"/>
    <lineage>
        <taxon>Eukaryota</taxon>
        <taxon>Sar</taxon>
        <taxon>Alveolata</taxon>
        <taxon>Apicomplexa</taxon>
        <taxon>Aconoidasida</taxon>
        <taxon>Piroplasmida</taxon>
        <taxon>Theileriidae</taxon>
        <taxon>Theileria</taxon>
    </lineage>
</organism>
<keyword evidence="3" id="KW-1185">Reference proteome</keyword>
<dbReference type="Proteomes" id="UP000001950">
    <property type="component" value="Chromosome 3"/>
</dbReference>
<dbReference type="KEGG" id="tan:TA05490"/>
<dbReference type="OMA" id="TADWVYR"/>
<dbReference type="EMBL" id="CR940352">
    <property type="protein sequence ID" value="CAI75395.1"/>
    <property type="molecule type" value="Genomic_DNA"/>
</dbReference>
<evidence type="ECO:0000313" key="3">
    <source>
        <dbReference type="Proteomes" id="UP000001950"/>
    </source>
</evidence>
<evidence type="ECO:0000313" key="2">
    <source>
        <dbReference type="EMBL" id="CAI75395.1"/>
    </source>
</evidence>
<dbReference type="AlphaFoldDB" id="Q4UCQ6"/>
<feature type="compositionally biased region" description="Basic and acidic residues" evidence="1">
    <location>
        <begin position="58"/>
        <end position="67"/>
    </location>
</feature>
<sequence length="227" mass="26750">MLMYNKNHLLRICRAFAVSSRKPSKAKKPDSTEEILEQLQQYDTPLTSTIVSSDSDTSDWKPSKNEPKPGFVIPTKFRIGLNQKISQQDIITSFITNGYCRNIKYSRDTDWNYTYTDFSGLRYPTLDTSRNRNYWKESRPIIKEFSLLHYIKRNKLCNVEDKRIDLAEQRLQIKEASYRDNVGYIHTSNEQEDHELEYKGDKDTADWVYRQSVIAESMNSFPYPSTR</sequence>
<dbReference type="VEuPathDB" id="PiroplasmaDB:TA05490"/>
<dbReference type="InParanoid" id="Q4UCQ6"/>
<proteinExistence type="predicted"/>
<dbReference type="GeneID" id="3864683"/>
<dbReference type="FunCoup" id="Q4UCQ6">
    <property type="interactions" value="22"/>
</dbReference>
<feature type="region of interest" description="Disordered" evidence="1">
    <location>
        <begin position="48"/>
        <end position="67"/>
    </location>
</feature>
<accession>Q4UCQ6</accession>
<protein>
    <submittedName>
        <fullName evidence="2">Uncharacterized protein</fullName>
    </submittedName>
</protein>
<reference evidence="2 3" key="1">
    <citation type="journal article" date="2005" name="Science">
        <title>Genome of the host-cell transforming parasite Theileria annulata compared with T. parva.</title>
        <authorList>
            <person name="Pain A."/>
            <person name="Renauld H."/>
            <person name="Berriman M."/>
            <person name="Murphy L."/>
            <person name="Yeats C.A."/>
            <person name="Weir W."/>
            <person name="Kerhornou A."/>
            <person name="Aslett M."/>
            <person name="Bishop R."/>
            <person name="Bouchier C."/>
            <person name="Cochet M."/>
            <person name="Coulson R.M.R."/>
            <person name="Cronin A."/>
            <person name="de Villiers E.P."/>
            <person name="Fraser A."/>
            <person name="Fosker N."/>
            <person name="Gardner M."/>
            <person name="Goble A."/>
            <person name="Griffiths-Jones S."/>
            <person name="Harris D.E."/>
            <person name="Katzer F."/>
            <person name="Larke N."/>
            <person name="Lord A."/>
            <person name="Maser P."/>
            <person name="McKellar S."/>
            <person name="Mooney P."/>
            <person name="Morton F."/>
            <person name="Nene V."/>
            <person name="O'Neil S."/>
            <person name="Price C."/>
            <person name="Quail M.A."/>
            <person name="Rabbinowitsch E."/>
            <person name="Rawlings N.D."/>
            <person name="Rutter S."/>
            <person name="Saunders D."/>
            <person name="Seeger K."/>
            <person name="Shah T."/>
            <person name="Squares R."/>
            <person name="Squares S."/>
            <person name="Tivey A."/>
            <person name="Walker A.R."/>
            <person name="Woodward J."/>
            <person name="Dobbelaere D.A.E."/>
            <person name="Langsley G."/>
            <person name="Rajandream M.A."/>
            <person name="McKeever D."/>
            <person name="Shiels B."/>
            <person name="Tait A."/>
            <person name="Barrell B.G."/>
            <person name="Hall N."/>
        </authorList>
    </citation>
    <scope>NUCLEOTIDE SEQUENCE [LARGE SCALE GENOMIC DNA]</scope>
    <source>
        <strain evidence="3">Ankara</strain>
    </source>
</reference>
<dbReference type="eggNOG" id="ENOG502SNDQ">
    <property type="taxonomic scope" value="Eukaryota"/>
</dbReference>
<gene>
    <name evidence="2" type="ORF">TA05490</name>
</gene>
<dbReference type="RefSeq" id="XP_954871.1">
    <property type="nucleotide sequence ID" value="XM_949778.1"/>
</dbReference>
<dbReference type="OrthoDB" id="360191at2759"/>
<name>Q4UCQ6_THEAN</name>
<evidence type="ECO:0000256" key="1">
    <source>
        <dbReference type="SAM" id="MobiDB-lite"/>
    </source>
</evidence>